<keyword evidence="5 7" id="KW-1133">Transmembrane helix</keyword>
<dbReference type="AlphaFoldDB" id="A0A931EVI9"/>
<evidence type="ECO:0000259" key="8">
    <source>
        <dbReference type="PROSITE" id="PS50928"/>
    </source>
</evidence>
<proteinExistence type="inferred from homology"/>
<dbReference type="PANTHER" id="PTHR43386">
    <property type="entry name" value="OLIGOPEPTIDE TRANSPORT SYSTEM PERMEASE PROTEIN APPC"/>
    <property type="match status" value="1"/>
</dbReference>
<evidence type="ECO:0000256" key="2">
    <source>
        <dbReference type="ARBA" id="ARBA00022448"/>
    </source>
</evidence>
<dbReference type="GO" id="GO:0055085">
    <property type="term" value="P:transmembrane transport"/>
    <property type="evidence" value="ECO:0007669"/>
    <property type="project" value="InterPro"/>
</dbReference>
<dbReference type="Proteomes" id="UP000605361">
    <property type="component" value="Unassembled WGS sequence"/>
</dbReference>
<sequence length="282" mass="29986">MTTTATTRTSVRSRLLHDRLGLVSMAILLVLILAAVFGPMLSPYDPNSQEHDLLLPPSGAHLMGTDSLGRDVFSRVLNGTRVSVAVGIGVALIGGIVGTVLGLLAGFFRGWIDDVISRLVEVQWAFPELIAALVIVSILGNGFGNVILAISITYVDDFARLVRGETLRLRDSEFVTAARVIGMRKTPMLAREVLPNAFGPIIVQATSAVGAGILGEAALSFLGLGVAADTPTWGLILSDSRDFFHSAWWLAVFPGLCIMITVLGTNLFGRALQRSFGTSEAL</sequence>
<comment type="similarity">
    <text evidence="7">Belongs to the binding-protein-dependent transport system permease family.</text>
</comment>
<evidence type="ECO:0000313" key="10">
    <source>
        <dbReference type="Proteomes" id="UP000605361"/>
    </source>
</evidence>
<evidence type="ECO:0000256" key="4">
    <source>
        <dbReference type="ARBA" id="ARBA00022692"/>
    </source>
</evidence>
<feature type="domain" description="ABC transmembrane type-1" evidence="8">
    <location>
        <begin position="80"/>
        <end position="269"/>
    </location>
</feature>
<dbReference type="Pfam" id="PF00528">
    <property type="entry name" value="BPD_transp_1"/>
    <property type="match status" value="1"/>
</dbReference>
<comment type="caution">
    <text evidence="9">The sequence shown here is derived from an EMBL/GenBank/DDBJ whole genome shotgun (WGS) entry which is preliminary data.</text>
</comment>
<keyword evidence="2 7" id="KW-0813">Transport</keyword>
<dbReference type="RefSeq" id="WP_195893211.1">
    <property type="nucleotide sequence ID" value="NZ_JADOGI010000001.1"/>
</dbReference>
<protein>
    <submittedName>
        <fullName evidence="9">ABC transporter permease</fullName>
    </submittedName>
</protein>
<dbReference type="InterPro" id="IPR000515">
    <property type="entry name" value="MetI-like"/>
</dbReference>
<dbReference type="SUPFAM" id="SSF161098">
    <property type="entry name" value="MetI-like"/>
    <property type="match status" value="1"/>
</dbReference>
<gene>
    <name evidence="9" type="ORF">ITP53_00340</name>
</gene>
<dbReference type="Gene3D" id="1.10.3720.10">
    <property type="entry name" value="MetI-like"/>
    <property type="match status" value="1"/>
</dbReference>
<feature type="transmembrane region" description="Helical" evidence="7">
    <location>
        <begin position="247"/>
        <end position="268"/>
    </location>
</feature>
<comment type="subcellular location">
    <subcellularLocation>
        <location evidence="1 7">Cell membrane</location>
        <topology evidence="1 7">Multi-pass membrane protein</topology>
    </subcellularLocation>
</comment>
<feature type="transmembrane region" description="Helical" evidence="7">
    <location>
        <begin position="129"/>
        <end position="155"/>
    </location>
</feature>
<accession>A0A931EVI9</accession>
<keyword evidence="3" id="KW-1003">Cell membrane</keyword>
<dbReference type="InterPro" id="IPR025966">
    <property type="entry name" value="OppC_N"/>
</dbReference>
<feature type="transmembrane region" description="Helical" evidence="7">
    <location>
        <begin position="20"/>
        <end position="41"/>
    </location>
</feature>
<dbReference type="InterPro" id="IPR035906">
    <property type="entry name" value="MetI-like_sf"/>
</dbReference>
<evidence type="ECO:0000256" key="5">
    <source>
        <dbReference type="ARBA" id="ARBA00022989"/>
    </source>
</evidence>
<dbReference type="CDD" id="cd06261">
    <property type="entry name" value="TM_PBP2"/>
    <property type="match status" value="1"/>
</dbReference>
<dbReference type="GO" id="GO:0005886">
    <property type="term" value="C:plasma membrane"/>
    <property type="evidence" value="ECO:0007669"/>
    <property type="project" value="UniProtKB-SubCell"/>
</dbReference>
<evidence type="ECO:0000256" key="1">
    <source>
        <dbReference type="ARBA" id="ARBA00004651"/>
    </source>
</evidence>
<dbReference type="Pfam" id="PF12911">
    <property type="entry name" value="OppC_N"/>
    <property type="match status" value="1"/>
</dbReference>
<keyword evidence="4 7" id="KW-0812">Transmembrane</keyword>
<keyword evidence="10" id="KW-1185">Reference proteome</keyword>
<dbReference type="PANTHER" id="PTHR43386:SF1">
    <property type="entry name" value="D,D-DIPEPTIDE TRANSPORT SYSTEM PERMEASE PROTEIN DDPC-RELATED"/>
    <property type="match status" value="1"/>
</dbReference>
<evidence type="ECO:0000256" key="6">
    <source>
        <dbReference type="ARBA" id="ARBA00023136"/>
    </source>
</evidence>
<feature type="transmembrane region" description="Helical" evidence="7">
    <location>
        <begin position="84"/>
        <end position="108"/>
    </location>
</feature>
<organism evidence="9 10">
    <name type="scientific">Nonomuraea cypriaca</name>
    <dbReference type="NCBI Taxonomy" id="1187855"/>
    <lineage>
        <taxon>Bacteria</taxon>
        <taxon>Bacillati</taxon>
        <taxon>Actinomycetota</taxon>
        <taxon>Actinomycetes</taxon>
        <taxon>Streptosporangiales</taxon>
        <taxon>Streptosporangiaceae</taxon>
        <taxon>Nonomuraea</taxon>
    </lineage>
</organism>
<name>A0A931EVI9_9ACTN</name>
<keyword evidence="6 7" id="KW-0472">Membrane</keyword>
<reference evidence="9" key="1">
    <citation type="submission" date="2020-11" db="EMBL/GenBank/DDBJ databases">
        <title>Whole-genome analyses of Nonomuraea sp. K274.</title>
        <authorList>
            <person name="Veyisoglu A."/>
        </authorList>
    </citation>
    <scope>NUCLEOTIDE SEQUENCE</scope>
    <source>
        <strain evidence="9">K274</strain>
    </source>
</reference>
<dbReference type="PROSITE" id="PS50928">
    <property type="entry name" value="ABC_TM1"/>
    <property type="match status" value="1"/>
</dbReference>
<evidence type="ECO:0000256" key="7">
    <source>
        <dbReference type="RuleBase" id="RU363032"/>
    </source>
</evidence>
<evidence type="ECO:0000256" key="3">
    <source>
        <dbReference type="ARBA" id="ARBA00022475"/>
    </source>
</evidence>
<dbReference type="EMBL" id="JADOGI010000001">
    <property type="protein sequence ID" value="MBF8184220.1"/>
    <property type="molecule type" value="Genomic_DNA"/>
</dbReference>
<dbReference type="InterPro" id="IPR050366">
    <property type="entry name" value="BP-dependent_transpt_permease"/>
</dbReference>
<evidence type="ECO:0000313" key="9">
    <source>
        <dbReference type="EMBL" id="MBF8184220.1"/>
    </source>
</evidence>